<evidence type="ECO:0000256" key="1">
    <source>
        <dbReference type="SAM" id="Phobius"/>
    </source>
</evidence>
<dbReference type="RefSeq" id="WP_027875619.1">
    <property type="nucleotide sequence ID" value="NZ_CP023173.1"/>
</dbReference>
<dbReference type="KEGG" id="mchc:CK556_02455"/>
<feature type="transmembrane region" description="Helical" evidence="1">
    <location>
        <begin position="50"/>
        <end position="72"/>
    </location>
</feature>
<dbReference type="EMBL" id="CP023173">
    <property type="protein sequence ID" value="ASZ09205.1"/>
    <property type="molecule type" value="Genomic_DNA"/>
</dbReference>
<name>A0A249SNG0_9MOLU</name>
<keyword evidence="1" id="KW-0472">Membrane</keyword>
<keyword evidence="1" id="KW-1133">Transmembrane helix</keyword>
<dbReference type="Proteomes" id="UP000232229">
    <property type="component" value="Chromosome"/>
</dbReference>
<gene>
    <name evidence="2" type="ORF">CK556_02455</name>
</gene>
<organism evidence="2 3">
    <name type="scientific">Mesoplasma chauliocola</name>
    <dbReference type="NCBI Taxonomy" id="216427"/>
    <lineage>
        <taxon>Bacteria</taxon>
        <taxon>Bacillati</taxon>
        <taxon>Mycoplasmatota</taxon>
        <taxon>Mollicutes</taxon>
        <taxon>Entomoplasmatales</taxon>
        <taxon>Entomoplasmataceae</taxon>
        <taxon>Mesoplasma</taxon>
    </lineage>
</organism>
<reference evidence="2 3" key="1">
    <citation type="submission" date="2017-08" db="EMBL/GenBank/DDBJ databases">
        <title>Complete Genome Sequence of Mesoplasma chauliocola.</title>
        <authorList>
            <person name="Knight T.F.Jr."/>
            <person name="Citino T."/>
        </authorList>
    </citation>
    <scope>NUCLEOTIDE SEQUENCE [LARGE SCALE GENOMIC DNA]</scope>
    <source>
        <strain evidence="2 3">CHPA-2</strain>
    </source>
</reference>
<sequence length="256" mass="29889">MKMKIRMKLSALLFIAFIPIFCILIDLIMSVAQTSESAISFDVSFINQIIYFSVWTTLLTSIWGIASVLSYFRKPSNKIAWAESDNVATMVMTYQLIVFFVYTVTFIAYIDDIAGFDTWFKILKSILEHWILPVVIVTYYFLRERTSNLSWKEFLIKKAWINSIIPVFYIFFVGIRGFLILHFPNGETNNIPIFPYRQIDPTKYPVYIWLSGILSFIILPSFISTGLNFASIKAHNKLIVNQKWNKDFDLELRAKF</sequence>
<proteinExistence type="predicted"/>
<keyword evidence="1" id="KW-0812">Transmembrane</keyword>
<keyword evidence="3" id="KW-1185">Reference proteome</keyword>
<feature type="transmembrane region" description="Helical" evidence="1">
    <location>
        <begin position="122"/>
        <end position="142"/>
    </location>
</feature>
<accession>A0A249SNG0</accession>
<feature type="transmembrane region" description="Helical" evidence="1">
    <location>
        <begin position="93"/>
        <end position="110"/>
    </location>
</feature>
<feature type="transmembrane region" description="Helical" evidence="1">
    <location>
        <begin position="163"/>
        <end position="184"/>
    </location>
</feature>
<dbReference type="AlphaFoldDB" id="A0A249SNG0"/>
<evidence type="ECO:0000313" key="2">
    <source>
        <dbReference type="EMBL" id="ASZ09205.1"/>
    </source>
</evidence>
<protein>
    <submittedName>
        <fullName evidence="2">Uncharacterized protein</fullName>
    </submittedName>
</protein>
<feature type="transmembrane region" description="Helical" evidence="1">
    <location>
        <begin position="204"/>
        <end position="223"/>
    </location>
</feature>
<evidence type="ECO:0000313" key="3">
    <source>
        <dbReference type="Proteomes" id="UP000232229"/>
    </source>
</evidence>